<name>A0A9W6TT08_9STRA</name>
<accession>A0A9W6TT08</accession>
<organism evidence="2 3">
    <name type="scientific">Phytophthora fragariaefolia</name>
    <dbReference type="NCBI Taxonomy" id="1490495"/>
    <lineage>
        <taxon>Eukaryota</taxon>
        <taxon>Sar</taxon>
        <taxon>Stramenopiles</taxon>
        <taxon>Oomycota</taxon>
        <taxon>Peronosporomycetes</taxon>
        <taxon>Peronosporales</taxon>
        <taxon>Peronosporaceae</taxon>
        <taxon>Phytophthora</taxon>
    </lineage>
</organism>
<proteinExistence type="predicted"/>
<protein>
    <submittedName>
        <fullName evidence="2">Unnamed protein product</fullName>
    </submittedName>
</protein>
<dbReference type="AlphaFoldDB" id="A0A9W6TT08"/>
<reference evidence="2" key="1">
    <citation type="submission" date="2023-04" db="EMBL/GenBank/DDBJ databases">
        <title>Phytophthora fragariaefolia NBRC 109709.</title>
        <authorList>
            <person name="Ichikawa N."/>
            <person name="Sato H."/>
            <person name="Tonouchi N."/>
        </authorList>
    </citation>
    <scope>NUCLEOTIDE SEQUENCE</scope>
    <source>
        <strain evidence="2">NBRC 109709</strain>
    </source>
</reference>
<dbReference type="EMBL" id="BSXT01000155">
    <property type="protein sequence ID" value="GMF19365.1"/>
    <property type="molecule type" value="Genomic_DNA"/>
</dbReference>
<evidence type="ECO:0000313" key="3">
    <source>
        <dbReference type="Proteomes" id="UP001165121"/>
    </source>
</evidence>
<evidence type="ECO:0000256" key="1">
    <source>
        <dbReference type="SAM" id="MobiDB-lite"/>
    </source>
</evidence>
<comment type="caution">
    <text evidence="2">The sequence shown here is derived from an EMBL/GenBank/DDBJ whole genome shotgun (WGS) entry which is preliminary data.</text>
</comment>
<evidence type="ECO:0000313" key="2">
    <source>
        <dbReference type="EMBL" id="GMF19365.1"/>
    </source>
</evidence>
<feature type="region of interest" description="Disordered" evidence="1">
    <location>
        <begin position="10"/>
        <end position="33"/>
    </location>
</feature>
<keyword evidence="3" id="KW-1185">Reference proteome</keyword>
<gene>
    <name evidence="2" type="ORF">Pfra01_000199300</name>
</gene>
<sequence length="98" mass="10761">MKYYAILRRQRPNLPSSKTKRLNPRSGNTSMVTTRSQAAVARAASQGAVQATRQDRQASDVVTAIVEVHDENTLPTTTIQLVPEAENQFADFAEGFLA</sequence>
<dbReference type="Proteomes" id="UP001165121">
    <property type="component" value="Unassembled WGS sequence"/>
</dbReference>